<dbReference type="Pfam" id="PF07264">
    <property type="entry name" value="EI24"/>
    <property type="match status" value="1"/>
</dbReference>
<feature type="non-terminal residue" evidence="11">
    <location>
        <position position="235"/>
    </location>
</feature>
<evidence type="ECO:0000256" key="5">
    <source>
        <dbReference type="ARBA" id="ARBA00022605"/>
    </source>
</evidence>
<evidence type="ECO:0000256" key="8">
    <source>
        <dbReference type="ARBA" id="ARBA00023032"/>
    </source>
</evidence>
<accession>A0A132NGG7</accession>
<dbReference type="PANTHER" id="PTHR37468">
    <property type="entry name" value="SULFATE TRANSPORTER CYSZ"/>
    <property type="match status" value="1"/>
</dbReference>
<keyword evidence="3" id="KW-1003">Cell membrane</keyword>
<keyword evidence="8" id="KW-0764">Sulfate transport</keyword>
<dbReference type="AlphaFoldDB" id="A0A132NGG7"/>
<keyword evidence="2" id="KW-0813">Transport</keyword>
<evidence type="ECO:0000256" key="4">
    <source>
        <dbReference type="ARBA" id="ARBA00022519"/>
    </source>
</evidence>
<dbReference type="GO" id="GO:0000103">
    <property type="term" value="P:sulfate assimilation"/>
    <property type="evidence" value="ECO:0007669"/>
    <property type="project" value="TreeGrafter"/>
</dbReference>
<evidence type="ECO:0000256" key="9">
    <source>
        <dbReference type="ARBA" id="ARBA00023136"/>
    </source>
</evidence>
<feature type="transmembrane region" description="Helical" evidence="10">
    <location>
        <begin position="70"/>
        <end position="99"/>
    </location>
</feature>
<gene>
    <name evidence="11" type="ORF">TR74_11225</name>
</gene>
<evidence type="ECO:0000256" key="6">
    <source>
        <dbReference type="ARBA" id="ARBA00022692"/>
    </source>
</evidence>
<dbReference type="GO" id="GO:0019344">
    <property type="term" value="P:cysteine biosynthetic process"/>
    <property type="evidence" value="ECO:0007669"/>
    <property type="project" value="TreeGrafter"/>
</dbReference>
<dbReference type="PANTHER" id="PTHR37468:SF1">
    <property type="entry name" value="SULFATE TRANSPORTER CYSZ"/>
    <property type="match status" value="1"/>
</dbReference>
<evidence type="ECO:0000256" key="7">
    <source>
        <dbReference type="ARBA" id="ARBA00022989"/>
    </source>
</evidence>
<proteinExistence type="predicted"/>
<keyword evidence="6 10" id="KW-0812">Transmembrane</keyword>
<comment type="caution">
    <text evidence="11">The sequence shown here is derived from an EMBL/GenBank/DDBJ whole genome shotgun (WGS) entry which is preliminary data.</text>
</comment>
<evidence type="ECO:0000256" key="3">
    <source>
        <dbReference type="ARBA" id="ARBA00022475"/>
    </source>
</evidence>
<keyword evidence="4" id="KW-0997">Cell inner membrane</keyword>
<sequence length="235" mass="24536">MREFVAGLRMFARGCGIVLRSPRLLLLGALPALLTTLLLLGGLVALVYWVDELVTWMTPFAADWADGLRLALRVTVGIAVVGAAVALGVVTFTALALLVGGPCYERIAEVVDDGLGGTPDSAEASWLRSFARGTVDSVVLVAISALVAVVLFPAGFIPVVGQTVVPVLGTCVGGWMLALELVGVAFQRRGLRLGDRHRALRRRRALTLGVGVPVYLLCAIPFAALLVMPAAVAAG</sequence>
<comment type="subcellular location">
    <subcellularLocation>
        <location evidence="1">Membrane</location>
        <topology evidence="1">Multi-pass membrane protein</topology>
    </subcellularLocation>
</comment>
<dbReference type="Proteomes" id="UP000070598">
    <property type="component" value="Unassembled WGS sequence"/>
</dbReference>
<dbReference type="PATRIC" id="fig|1469144.9.peg.3109"/>
<dbReference type="GO" id="GO:0009675">
    <property type="term" value="F:high-affinity sulfate:proton symporter activity"/>
    <property type="evidence" value="ECO:0007669"/>
    <property type="project" value="TreeGrafter"/>
</dbReference>
<feature type="transmembrane region" description="Helical" evidence="10">
    <location>
        <begin position="138"/>
        <end position="157"/>
    </location>
</feature>
<feature type="transmembrane region" description="Helical" evidence="10">
    <location>
        <begin position="24"/>
        <end position="50"/>
    </location>
</feature>
<feature type="transmembrane region" description="Helical" evidence="10">
    <location>
        <begin position="163"/>
        <end position="186"/>
    </location>
</feature>
<organism evidence="11 12">
    <name type="scientific">Carbonactinospora thermoautotrophica</name>
    <dbReference type="NCBI Taxonomy" id="1469144"/>
    <lineage>
        <taxon>Bacteria</taxon>
        <taxon>Bacillati</taxon>
        <taxon>Actinomycetota</taxon>
        <taxon>Actinomycetes</taxon>
        <taxon>Kitasatosporales</taxon>
        <taxon>Carbonactinosporaceae</taxon>
        <taxon>Carbonactinospora</taxon>
    </lineage>
</organism>
<dbReference type="GO" id="GO:0005886">
    <property type="term" value="C:plasma membrane"/>
    <property type="evidence" value="ECO:0007669"/>
    <property type="project" value="TreeGrafter"/>
</dbReference>
<name>A0A132NGG7_9ACTN</name>
<reference evidence="12" key="1">
    <citation type="submission" date="2015-02" db="EMBL/GenBank/DDBJ databases">
        <title>Physiological reanalysis, assessment of diazotrophy, and genome sequences of multiple isolates of Streptomyces thermoautotrophicus.</title>
        <authorList>
            <person name="MacKellar D.C."/>
            <person name="Lieber L."/>
            <person name="Norman J."/>
            <person name="Bolger A."/>
            <person name="Tobin C."/>
            <person name="Murray J.W."/>
            <person name="Friesen M."/>
            <person name="Prell J."/>
        </authorList>
    </citation>
    <scope>NUCLEOTIDE SEQUENCE [LARGE SCALE GENOMIC DNA]</scope>
    <source>
        <strain evidence="12">UBT1</strain>
    </source>
</reference>
<dbReference type="InterPro" id="IPR059112">
    <property type="entry name" value="CysZ/EI24"/>
</dbReference>
<evidence type="ECO:0000256" key="10">
    <source>
        <dbReference type="SAM" id="Phobius"/>
    </source>
</evidence>
<dbReference type="EMBL" id="JYIK01000873">
    <property type="protein sequence ID" value="KWX09171.1"/>
    <property type="molecule type" value="Genomic_DNA"/>
</dbReference>
<keyword evidence="5" id="KW-0028">Amino-acid biosynthesis</keyword>
<keyword evidence="9 10" id="KW-0472">Membrane</keyword>
<dbReference type="InterPro" id="IPR050480">
    <property type="entry name" value="CysZ-like"/>
</dbReference>
<feature type="transmembrane region" description="Helical" evidence="10">
    <location>
        <begin position="206"/>
        <end position="232"/>
    </location>
</feature>
<evidence type="ECO:0000256" key="1">
    <source>
        <dbReference type="ARBA" id="ARBA00004141"/>
    </source>
</evidence>
<dbReference type="RefSeq" id="WP_067420857.1">
    <property type="nucleotide sequence ID" value="NZ_JYIK01000873.1"/>
</dbReference>
<evidence type="ECO:0000313" key="11">
    <source>
        <dbReference type="EMBL" id="KWX09171.1"/>
    </source>
</evidence>
<evidence type="ECO:0000256" key="2">
    <source>
        <dbReference type="ARBA" id="ARBA00022448"/>
    </source>
</evidence>
<keyword evidence="7 10" id="KW-1133">Transmembrane helix</keyword>
<evidence type="ECO:0000313" key="12">
    <source>
        <dbReference type="Proteomes" id="UP000070598"/>
    </source>
</evidence>
<protein>
    <submittedName>
        <fullName evidence="11">Membrane protein</fullName>
    </submittedName>
</protein>